<feature type="compositionally biased region" description="Low complexity" evidence="1">
    <location>
        <begin position="154"/>
        <end position="165"/>
    </location>
</feature>
<feature type="compositionally biased region" description="Acidic residues" evidence="1">
    <location>
        <begin position="166"/>
        <end position="180"/>
    </location>
</feature>
<dbReference type="EMBL" id="GL945433">
    <property type="protein sequence ID" value="EGO25146.1"/>
    <property type="molecule type" value="Genomic_DNA"/>
</dbReference>
<dbReference type="GeneID" id="18814769"/>
<dbReference type="GO" id="GO:0062064">
    <property type="term" value="F:box C/D methylation guide snoRNP complex binding"/>
    <property type="evidence" value="ECO:0007669"/>
    <property type="project" value="TreeGrafter"/>
</dbReference>
<sequence>MAETDDGKAAHGFNLTVDYGTPLDTQEMLDIEDDEERERRIGNLLERLNTSPHSTTPRSEPPLSFDFGERKTFQVDPPDELLARIKDFLPRLEAENAILAQRAQADPESVDIENVEDSDRYIEMNLGLGVFEDRSKRPGESETQSSSSEEDGTSDTSSTSTSSSSSDEELSDSSSDEDDNASSRPVKPLPSRTTRRPHIEVLQDTTTGS</sequence>
<dbReference type="GO" id="GO:0000492">
    <property type="term" value="P:box C/D snoRNP assembly"/>
    <property type="evidence" value="ECO:0007669"/>
    <property type="project" value="InterPro"/>
</dbReference>
<feature type="compositionally biased region" description="Polar residues" evidence="1">
    <location>
        <begin position="49"/>
        <end position="58"/>
    </location>
</feature>
<accession>F8NU72</accession>
<reference evidence="2" key="1">
    <citation type="submission" date="2011-04" db="EMBL/GenBank/DDBJ databases">
        <title>Evolution of plant cell wall degrading machinery underlies the functional diversity of forest fungi.</title>
        <authorList>
            <consortium name="US DOE Joint Genome Institute (JGI-PGF)"/>
            <person name="Eastwood D.C."/>
            <person name="Floudas D."/>
            <person name="Binder M."/>
            <person name="Majcherczyk A."/>
            <person name="Schneider P."/>
            <person name="Aerts A."/>
            <person name="Asiegbu F.O."/>
            <person name="Baker S.E."/>
            <person name="Barry K."/>
            <person name="Bendiksby M."/>
            <person name="Blumentritt M."/>
            <person name="Coutinho P.M."/>
            <person name="Cullen D."/>
            <person name="Cullen D."/>
            <person name="Gathman A."/>
            <person name="Goodell B."/>
            <person name="Henrissat B."/>
            <person name="Ihrmark K."/>
            <person name="Kauserud H."/>
            <person name="Kohler A."/>
            <person name="LaButti K."/>
            <person name="Lapidus A."/>
            <person name="Lavin J.L."/>
            <person name="Lee Y.-H."/>
            <person name="Lindquist E."/>
            <person name="Lilly W."/>
            <person name="Lucas S."/>
            <person name="Morin E."/>
            <person name="Murat C."/>
            <person name="Oguiza J.A."/>
            <person name="Park J."/>
            <person name="Pisabarro A.G."/>
            <person name="Riley R."/>
            <person name="Rosling A."/>
            <person name="Salamov A."/>
            <person name="Schmidt O."/>
            <person name="Schmutz J."/>
            <person name="Skrede I."/>
            <person name="Stenlid J."/>
            <person name="Wiebenga A."/>
            <person name="Xie X."/>
            <person name="Kues U."/>
            <person name="Hibbett D.S."/>
            <person name="Hoffmeister D."/>
            <person name="Hogberg N."/>
            <person name="Martin F."/>
            <person name="Grigoriev I.V."/>
            <person name="Watkinson S.C."/>
        </authorList>
    </citation>
    <scope>NUCLEOTIDE SEQUENCE</scope>
    <source>
        <strain evidence="2">S7.9</strain>
    </source>
</reference>
<feature type="region of interest" description="Disordered" evidence="1">
    <location>
        <begin position="127"/>
        <end position="209"/>
    </location>
</feature>
<dbReference type="HOGENOM" id="CLU_108136_0_0_1"/>
<protein>
    <submittedName>
        <fullName evidence="2">Uncharacterized protein</fullName>
    </submittedName>
</protein>
<evidence type="ECO:0000256" key="1">
    <source>
        <dbReference type="SAM" id="MobiDB-lite"/>
    </source>
</evidence>
<dbReference type="AlphaFoldDB" id="F8NU72"/>
<dbReference type="KEGG" id="sla:SERLADRAFT_436907"/>
<dbReference type="PANTHER" id="PTHR28674:SF1">
    <property type="entry name" value="NOP PROTEIN CHAPERONE 1"/>
    <property type="match status" value="1"/>
</dbReference>
<gene>
    <name evidence="2" type="ORF">SERLADRAFT_436907</name>
</gene>
<feature type="region of interest" description="Disordered" evidence="1">
    <location>
        <begin position="49"/>
        <end position="70"/>
    </location>
</feature>
<dbReference type="PANTHER" id="PTHR28674">
    <property type="entry name" value="SIMILAR TO DNA SEGMENT, CHR 10, WAYNE STATE UNIVERSITY 102,-EXPRESSED"/>
    <property type="match status" value="1"/>
</dbReference>
<feature type="compositionally biased region" description="Basic and acidic residues" evidence="1">
    <location>
        <begin position="131"/>
        <end position="140"/>
    </location>
</feature>
<name>F8NU72_SERL9</name>
<organism>
    <name type="scientific">Serpula lacrymans var. lacrymans (strain S7.9)</name>
    <name type="common">Dry rot fungus</name>
    <dbReference type="NCBI Taxonomy" id="578457"/>
    <lineage>
        <taxon>Eukaryota</taxon>
        <taxon>Fungi</taxon>
        <taxon>Dikarya</taxon>
        <taxon>Basidiomycota</taxon>
        <taxon>Agaricomycotina</taxon>
        <taxon>Agaricomycetes</taxon>
        <taxon>Agaricomycetidae</taxon>
        <taxon>Boletales</taxon>
        <taxon>Coniophorineae</taxon>
        <taxon>Serpulaceae</taxon>
        <taxon>Serpula</taxon>
    </lineage>
</organism>
<dbReference type="RefSeq" id="XP_007317268.1">
    <property type="nucleotide sequence ID" value="XM_007317206.1"/>
</dbReference>
<dbReference type="OrthoDB" id="1112980at2759"/>
<dbReference type="Pfam" id="PF15370">
    <property type="entry name" value="NOPCHAP1"/>
    <property type="match status" value="1"/>
</dbReference>
<dbReference type="Proteomes" id="UP000008064">
    <property type="component" value="Unassembled WGS sequence"/>
</dbReference>
<proteinExistence type="predicted"/>
<evidence type="ECO:0000313" key="2">
    <source>
        <dbReference type="EMBL" id="EGO25146.1"/>
    </source>
</evidence>
<dbReference type="InterPro" id="IPR027921">
    <property type="entry name" value="NOPCHAP1"/>
</dbReference>